<evidence type="ECO:0000256" key="2">
    <source>
        <dbReference type="ARBA" id="ARBA00022475"/>
    </source>
</evidence>
<feature type="region of interest" description="Disordered" evidence="8">
    <location>
        <begin position="406"/>
        <end position="434"/>
    </location>
</feature>
<comment type="subcellular location">
    <subcellularLocation>
        <location evidence="1">Cell membrane</location>
        <topology evidence="1">Multi-pass membrane protein</topology>
    </subcellularLocation>
</comment>
<dbReference type="Pfam" id="PF09594">
    <property type="entry name" value="GT87"/>
    <property type="match status" value="1"/>
</dbReference>
<gene>
    <name evidence="10" type="ORF">Pen02_16030</name>
</gene>
<feature type="transmembrane region" description="Helical" evidence="9">
    <location>
        <begin position="348"/>
        <end position="367"/>
    </location>
</feature>
<proteinExistence type="inferred from homology"/>
<feature type="transmembrane region" description="Helical" evidence="9">
    <location>
        <begin position="149"/>
        <end position="168"/>
    </location>
</feature>
<feature type="transmembrane region" description="Helical" evidence="9">
    <location>
        <begin position="317"/>
        <end position="336"/>
    </location>
</feature>
<evidence type="ECO:0000256" key="4">
    <source>
        <dbReference type="ARBA" id="ARBA00022692"/>
    </source>
</evidence>
<evidence type="ECO:0000313" key="10">
    <source>
        <dbReference type="EMBL" id="GIG86667.1"/>
    </source>
</evidence>
<organism evidence="10 11">
    <name type="scientific">Plantactinospora endophytica</name>
    <dbReference type="NCBI Taxonomy" id="673535"/>
    <lineage>
        <taxon>Bacteria</taxon>
        <taxon>Bacillati</taxon>
        <taxon>Actinomycetota</taxon>
        <taxon>Actinomycetes</taxon>
        <taxon>Micromonosporales</taxon>
        <taxon>Micromonosporaceae</taxon>
        <taxon>Plantactinospora</taxon>
    </lineage>
</organism>
<evidence type="ECO:0000256" key="9">
    <source>
        <dbReference type="SAM" id="Phobius"/>
    </source>
</evidence>
<evidence type="ECO:0000313" key="11">
    <source>
        <dbReference type="Proteomes" id="UP000646749"/>
    </source>
</evidence>
<evidence type="ECO:0000256" key="6">
    <source>
        <dbReference type="ARBA" id="ARBA00023136"/>
    </source>
</evidence>
<keyword evidence="11" id="KW-1185">Reference proteome</keyword>
<keyword evidence="6 9" id="KW-0472">Membrane</keyword>
<comment type="similarity">
    <text evidence="7">Belongs to the glycosyltransferase 87 family.</text>
</comment>
<dbReference type="Proteomes" id="UP000646749">
    <property type="component" value="Unassembled WGS sequence"/>
</dbReference>
<dbReference type="RefSeq" id="WP_239140235.1">
    <property type="nucleotide sequence ID" value="NZ_BONW01000005.1"/>
</dbReference>
<feature type="transmembrane region" description="Helical" evidence="9">
    <location>
        <begin position="373"/>
        <end position="394"/>
    </location>
</feature>
<feature type="transmembrane region" description="Helical" evidence="9">
    <location>
        <begin position="271"/>
        <end position="287"/>
    </location>
</feature>
<accession>A0ABQ4DW35</accession>
<protein>
    <submittedName>
        <fullName evidence="10">Membrane protein</fullName>
    </submittedName>
</protein>
<keyword evidence="5 9" id="KW-1133">Transmembrane helix</keyword>
<evidence type="ECO:0000256" key="1">
    <source>
        <dbReference type="ARBA" id="ARBA00004651"/>
    </source>
</evidence>
<keyword evidence="2" id="KW-1003">Cell membrane</keyword>
<sequence length="434" mass="47992">MAQGAGWRTRYQVLFVIALAVLVAGFLSVAAARHGFFDLRVYYGALHHWVRADGEIYDWLKPDSKYGFTYPPFAALVMLPMAYLNWPVAMVISVTLTALASGLLIWWLVDPIARRTGWTRWFTLAVALCLAAAFEPMRETVNFGQVNMLLLFLVGADLLWLVAPVTPFGRRLPERYRRFAGVGVGLATAIKLTPGIFIVYLLVTGRWRAALVASGTAAAATLLAAGIAPDASREFWTSALWDTDRVGSLSFISNQSWQGVVARLDPDHPSTLLWAVLVAATVGVWIWRSRASAAVGDEATGLALTGVVQSLVSPVTWVHHLVWLIPALILLVDNAYAAPAGSGRRRWLLRFAVFAYLVLISRLVWIWERRFDGLLGFLGSNFYVWISVALLFALPIRRPGQLAEPGGVAEFDQPKRRPSPRPLQFVGRPLTVRD</sequence>
<evidence type="ECO:0000256" key="8">
    <source>
        <dbReference type="SAM" id="MobiDB-lite"/>
    </source>
</evidence>
<feature type="transmembrane region" description="Helical" evidence="9">
    <location>
        <begin position="86"/>
        <end position="109"/>
    </location>
</feature>
<keyword evidence="4 9" id="KW-0812">Transmembrane</keyword>
<feature type="transmembrane region" description="Helical" evidence="9">
    <location>
        <begin position="180"/>
        <end position="203"/>
    </location>
</feature>
<dbReference type="EMBL" id="BONW01000005">
    <property type="protein sequence ID" value="GIG86667.1"/>
    <property type="molecule type" value="Genomic_DNA"/>
</dbReference>
<feature type="transmembrane region" description="Helical" evidence="9">
    <location>
        <begin position="209"/>
        <end position="228"/>
    </location>
</feature>
<dbReference type="InterPro" id="IPR018584">
    <property type="entry name" value="GT87"/>
</dbReference>
<evidence type="ECO:0000256" key="3">
    <source>
        <dbReference type="ARBA" id="ARBA00022679"/>
    </source>
</evidence>
<reference evidence="10 11" key="1">
    <citation type="submission" date="2021-01" db="EMBL/GenBank/DDBJ databases">
        <title>Whole genome shotgun sequence of Plantactinospora endophytica NBRC 110450.</title>
        <authorList>
            <person name="Komaki H."/>
            <person name="Tamura T."/>
        </authorList>
    </citation>
    <scope>NUCLEOTIDE SEQUENCE [LARGE SCALE GENOMIC DNA]</scope>
    <source>
        <strain evidence="10 11">NBRC 110450</strain>
    </source>
</reference>
<feature type="transmembrane region" description="Helical" evidence="9">
    <location>
        <begin position="12"/>
        <end position="32"/>
    </location>
</feature>
<keyword evidence="3" id="KW-0808">Transferase</keyword>
<name>A0ABQ4DW35_9ACTN</name>
<comment type="caution">
    <text evidence="10">The sequence shown here is derived from an EMBL/GenBank/DDBJ whole genome shotgun (WGS) entry which is preliminary data.</text>
</comment>
<evidence type="ECO:0000256" key="5">
    <source>
        <dbReference type="ARBA" id="ARBA00022989"/>
    </source>
</evidence>
<evidence type="ECO:0000256" key="7">
    <source>
        <dbReference type="ARBA" id="ARBA00024033"/>
    </source>
</evidence>